<evidence type="ECO:0000256" key="2">
    <source>
        <dbReference type="SAM" id="MobiDB-lite"/>
    </source>
</evidence>
<reference evidence="3 4" key="1">
    <citation type="submission" date="2014-11" db="EMBL/GenBank/DDBJ databases">
        <authorList>
            <person name="Wibberg Daniel"/>
        </authorList>
    </citation>
    <scope>NUCLEOTIDE SEQUENCE [LARGE SCALE GENOMIC DNA]</scope>
    <source>
        <strain evidence="3">Rhizoctonia solani AG1-IB 7/3/14</strain>
    </source>
</reference>
<protein>
    <submittedName>
        <fullName evidence="3">Uncharacterized protein</fullName>
    </submittedName>
</protein>
<dbReference type="EMBL" id="LN679101">
    <property type="protein sequence ID" value="CEL55060.1"/>
    <property type="molecule type" value="Genomic_DNA"/>
</dbReference>
<sequence>MIYGNHGFTTTFTYPGNLSGPSGPPRTVKRRSLVPDPEDEMPPYKRSRTKGSKRSSSGVLTPVFLNIRIHIHTNKGTRSISGHASLSKSSHITTPVPKPPEPESTRIVRLEAELDAVKAARDLALSEQDIARMAHQIERETRREAMAQKSAAESALDRKNIEHSQLCGELQGLISQKSTLMDEAKTLRGQLAESEEKLKVTQSLSEELAKASEQVKSLQLELGEAQDQAQRLQLENSRIYQRQKSLPNISEFDDVKAKAKRLKSEVKRLNSELVSTQEQLESTQLSLDHKERKYSSARRKYENTKERLSVYKSRLENEQTLVKRLKETLTPDMYRSLGSTYATLGAFLSAVGLPQIKEENNQMPKEESD</sequence>
<name>A0A0B7FC13_THACB</name>
<feature type="compositionally biased region" description="Polar residues" evidence="2">
    <location>
        <begin position="78"/>
        <end position="93"/>
    </location>
</feature>
<dbReference type="Gene3D" id="1.10.287.1490">
    <property type="match status" value="1"/>
</dbReference>
<accession>A0A0B7FC13</accession>
<dbReference type="OrthoDB" id="3248006at2759"/>
<gene>
    <name evidence="3" type="ORF">RSOLAG1IB_01068</name>
</gene>
<feature type="region of interest" description="Disordered" evidence="2">
    <location>
        <begin position="11"/>
        <end position="57"/>
    </location>
</feature>
<keyword evidence="1" id="KW-0175">Coiled coil</keyword>
<feature type="coiled-coil region" evidence="1">
    <location>
        <begin position="107"/>
        <end position="328"/>
    </location>
</feature>
<proteinExistence type="predicted"/>
<organism evidence="3 4">
    <name type="scientific">Thanatephorus cucumeris (strain AG1-IB / isolate 7/3/14)</name>
    <name type="common">Lettuce bottom rot fungus</name>
    <name type="synonym">Rhizoctonia solani</name>
    <dbReference type="NCBI Taxonomy" id="1108050"/>
    <lineage>
        <taxon>Eukaryota</taxon>
        <taxon>Fungi</taxon>
        <taxon>Dikarya</taxon>
        <taxon>Basidiomycota</taxon>
        <taxon>Agaricomycotina</taxon>
        <taxon>Agaricomycetes</taxon>
        <taxon>Cantharellales</taxon>
        <taxon>Ceratobasidiaceae</taxon>
        <taxon>Rhizoctonia</taxon>
        <taxon>Rhizoctonia solani AG-1</taxon>
    </lineage>
</organism>
<dbReference type="Proteomes" id="UP000059188">
    <property type="component" value="Unassembled WGS sequence"/>
</dbReference>
<dbReference type="AlphaFoldDB" id="A0A0B7FC13"/>
<feature type="compositionally biased region" description="Polar residues" evidence="2">
    <location>
        <begin position="11"/>
        <end position="20"/>
    </location>
</feature>
<feature type="region of interest" description="Disordered" evidence="2">
    <location>
        <begin position="78"/>
        <end position="103"/>
    </location>
</feature>
<keyword evidence="4" id="KW-1185">Reference proteome</keyword>
<evidence type="ECO:0000256" key="1">
    <source>
        <dbReference type="SAM" id="Coils"/>
    </source>
</evidence>
<evidence type="ECO:0000313" key="4">
    <source>
        <dbReference type="Proteomes" id="UP000059188"/>
    </source>
</evidence>
<evidence type="ECO:0000313" key="3">
    <source>
        <dbReference type="EMBL" id="CEL55060.1"/>
    </source>
</evidence>